<dbReference type="RefSeq" id="WP_275632485.1">
    <property type="nucleotide sequence ID" value="NZ_JARGYD010000003.1"/>
</dbReference>
<proteinExistence type="predicted"/>
<evidence type="ECO:0000259" key="2">
    <source>
        <dbReference type="Pfam" id="PF03807"/>
    </source>
</evidence>
<comment type="caution">
    <text evidence="3">The sequence shown here is derived from an EMBL/GenBank/DDBJ whole genome shotgun (WGS) entry which is preliminary data.</text>
</comment>
<accession>A0ABV7GVH0</accession>
<protein>
    <submittedName>
        <fullName evidence="3">NADPH-dependent F420 reductase</fullName>
    </submittedName>
</protein>
<dbReference type="Pfam" id="PF03807">
    <property type="entry name" value="F420_oxidored"/>
    <property type="match status" value="1"/>
</dbReference>
<dbReference type="Proteomes" id="UP001595632">
    <property type="component" value="Unassembled WGS sequence"/>
</dbReference>
<dbReference type="InterPro" id="IPR036291">
    <property type="entry name" value="NAD(P)-bd_dom_sf"/>
</dbReference>
<reference evidence="4" key="1">
    <citation type="journal article" date="2019" name="Int. J. Syst. Evol. Microbiol.">
        <title>The Global Catalogue of Microorganisms (GCM) 10K type strain sequencing project: providing services to taxonomists for standard genome sequencing and annotation.</title>
        <authorList>
            <consortium name="The Broad Institute Genomics Platform"/>
            <consortium name="The Broad Institute Genome Sequencing Center for Infectious Disease"/>
            <person name="Wu L."/>
            <person name="Ma J."/>
        </authorList>
    </citation>
    <scope>NUCLEOTIDE SEQUENCE [LARGE SCALE GENOMIC DNA]</scope>
    <source>
        <strain evidence="4">KCTC 52366</strain>
    </source>
</reference>
<name>A0ABV7GVH0_9RHOB</name>
<evidence type="ECO:0000313" key="3">
    <source>
        <dbReference type="EMBL" id="MFC3145530.1"/>
    </source>
</evidence>
<sequence>MKIGILGSGLMGGKLGTLWAKSGHDVTFSFARTEQKLSRLAEEAGARYGSVADAVKDADAVLLAVHWSKVDDVLDQAGDLAGTVVLNCCIPLNDTDSELVLGLTTSGAEELEKMRPDARWVGCFSTTPSESFFPVFDRKGQPTPPHVMAYGDHDDAKDVAFSLIRDIGFEPQDTGGLRNARYVEPFAMATVELAYVQPGPASWTYRFEKLR</sequence>
<dbReference type="InterPro" id="IPR028939">
    <property type="entry name" value="P5C_Rdtase_cat_N"/>
</dbReference>
<evidence type="ECO:0000313" key="4">
    <source>
        <dbReference type="Proteomes" id="UP001595632"/>
    </source>
</evidence>
<dbReference type="SUPFAM" id="SSF51735">
    <property type="entry name" value="NAD(P)-binding Rossmann-fold domains"/>
    <property type="match status" value="1"/>
</dbReference>
<dbReference type="EMBL" id="JBHRTB010000010">
    <property type="protein sequence ID" value="MFC3145530.1"/>
    <property type="molecule type" value="Genomic_DNA"/>
</dbReference>
<evidence type="ECO:0000256" key="1">
    <source>
        <dbReference type="ARBA" id="ARBA00023002"/>
    </source>
</evidence>
<dbReference type="InterPro" id="IPR051267">
    <property type="entry name" value="STEAP_metalloreductase"/>
</dbReference>
<keyword evidence="1" id="KW-0560">Oxidoreductase</keyword>
<dbReference type="PANTHER" id="PTHR14239:SF10">
    <property type="entry name" value="REDUCTASE"/>
    <property type="match status" value="1"/>
</dbReference>
<feature type="domain" description="Pyrroline-5-carboxylate reductase catalytic N-terminal" evidence="2">
    <location>
        <begin position="2"/>
        <end position="88"/>
    </location>
</feature>
<dbReference type="Gene3D" id="3.40.50.720">
    <property type="entry name" value="NAD(P)-binding Rossmann-like Domain"/>
    <property type="match status" value="1"/>
</dbReference>
<keyword evidence="4" id="KW-1185">Reference proteome</keyword>
<dbReference type="PANTHER" id="PTHR14239">
    <property type="entry name" value="DUDULIN-RELATED"/>
    <property type="match status" value="1"/>
</dbReference>
<organism evidence="3 4">
    <name type="scientific">Psychromarinibacter halotolerans</name>
    <dbReference type="NCBI Taxonomy" id="1775175"/>
    <lineage>
        <taxon>Bacteria</taxon>
        <taxon>Pseudomonadati</taxon>
        <taxon>Pseudomonadota</taxon>
        <taxon>Alphaproteobacteria</taxon>
        <taxon>Rhodobacterales</taxon>
        <taxon>Paracoccaceae</taxon>
        <taxon>Psychromarinibacter</taxon>
    </lineage>
</organism>
<gene>
    <name evidence="3" type="ORF">ACFOGP_22605</name>
</gene>